<dbReference type="GO" id="GO:0003700">
    <property type="term" value="F:DNA-binding transcription factor activity"/>
    <property type="evidence" value="ECO:0007669"/>
    <property type="project" value="InterPro"/>
</dbReference>
<dbReference type="Gene3D" id="1.10.10.10">
    <property type="entry name" value="Winged helix-like DNA-binding domain superfamily/Winged helix DNA-binding domain"/>
    <property type="match status" value="1"/>
</dbReference>
<gene>
    <name evidence="6" type="ORF">TM49_07340</name>
</gene>
<dbReference type="SUPFAM" id="SSF53850">
    <property type="entry name" value="Periplasmic binding protein-like II"/>
    <property type="match status" value="1"/>
</dbReference>
<evidence type="ECO:0000313" key="7">
    <source>
        <dbReference type="Proteomes" id="UP000032611"/>
    </source>
</evidence>
<dbReference type="InterPro" id="IPR036388">
    <property type="entry name" value="WH-like_DNA-bd_sf"/>
</dbReference>
<dbReference type="InterPro" id="IPR005119">
    <property type="entry name" value="LysR_subst-bd"/>
</dbReference>
<protein>
    <submittedName>
        <fullName evidence="6">LysR family transcriptional regulator</fullName>
    </submittedName>
</protein>
<dbReference type="KEGG" id="mey:TM49_07340"/>
<dbReference type="PANTHER" id="PTHR30537:SF1">
    <property type="entry name" value="HTH-TYPE TRANSCRIPTIONAL REGULATOR PGRR"/>
    <property type="match status" value="1"/>
</dbReference>
<name>A0A0D5LW73_MAREN</name>
<keyword evidence="7" id="KW-1185">Reference proteome</keyword>
<keyword evidence="2" id="KW-0805">Transcription regulation</keyword>
<dbReference type="InterPro" id="IPR036390">
    <property type="entry name" value="WH_DNA-bd_sf"/>
</dbReference>
<dbReference type="HOGENOM" id="CLU_039613_16_1_5"/>
<dbReference type="Gene3D" id="3.40.190.290">
    <property type="match status" value="1"/>
</dbReference>
<dbReference type="Proteomes" id="UP000032611">
    <property type="component" value="Chromosome"/>
</dbReference>
<dbReference type="PROSITE" id="PS50931">
    <property type="entry name" value="HTH_LYSR"/>
    <property type="match status" value="1"/>
</dbReference>
<dbReference type="SUPFAM" id="SSF46785">
    <property type="entry name" value="Winged helix' DNA-binding domain"/>
    <property type="match status" value="1"/>
</dbReference>
<dbReference type="EMBL" id="CP010803">
    <property type="protein sequence ID" value="AJY48017.1"/>
    <property type="molecule type" value="Genomic_DNA"/>
</dbReference>
<sequence>MPPSELAAFMAVAEHGGFRSAARASGASASALSHAVAGLEARLKAQLFIRTTRRVALTEAGERFAEALRPALRQLSRAVEALDGLSDQPRGTIRINASARAAELVLEPLILEFLRRYPDMTVDVRSDDNLLDLGSGAFDCGLRLIEMVPEDMVAIPVGGEQQHVVVAAPSYLRDVSAPSTPADLTAHDCIQWRLAGAARYRWEFERHGERLTIETQGRLILDDARLIAIAARAGAGIGYVAKAAIAEDLVDGTLVQLLHEWTPPYPGLALYYPKNRHMSAGMRALIAFVRELNRRDGRPEH</sequence>
<evidence type="ECO:0000256" key="2">
    <source>
        <dbReference type="ARBA" id="ARBA00023015"/>
    </source>
</evidence>
<dbReference type="Pfam" id="PF00126">
    <property type="entry name" value="HTH_1"/>
    <property type="match status" value="1"/>
</dbReference>
<dbReference type="InterPro" id="IPR058163">
    <property type="entry name" value="LysR-type_TF_proteobact-type"/>
</dbReference>
<organism evidence="6 7">
    <name type="scientific">Martelella endophytica</name>
    <dbReference type="NCBI Taxonomy" id="1486262"/>
    <lineage>
        <taxon>Bacteria</taxon>
        <taxon>Pseudomonadati</taxon>
        <taxon>Pseudomonadota</taxon>
        <taxon>Alphaproteobacteria</taxon>
        <taxon>Hyphomicrobiales</taxon>
        <taxon>Aurantimonadaceae</taxon>
        <taxon>Martelella</taxon>
    </lineage>
</organism>
<dbReference type="InterPro" id="IPR000847">
    <property type="entry name" value="LysR_HTH_N"/>
</dbReference>
<dbReference type="PANTHER" id="PTHR30537">
    <property type="entry name" value="HTH-TYPE TRANSCRIPTIONAL REGULATOR"/>
    <property type="match status" value="1"/>
</dbReference>
<evidence type="ECO:0000259" key="5">
    <source>
        <dbReference type="PROSITE" id="PS50931"/>
    </source>
</evidence>
<dbReference type="STRING" id="1486262.TM49_07340"/>
<dbReference type="FunFam" id="1.10.10.10:FF:000001">
    <property type="entry name" value="LysR family transcriptional regulator"/>
    <property type="match status" value="1"/>
</dbReference>
<evidence type="ECO:0000256" key="1">
    <source>
        <dbReference type="ARBA" id="ARBA00009437"/>
    </source>
</evidence>
<dbReference type="PATRIC" id="fig|1486262.3.peg.1514"/>
<dbReference type="Pfam" id="PF03466">
    <property type="entry name" value="LysR_substrate"/>
    <property type="match status" value="1"/>
</dbReference>
<dbReference type="GO" id="GO:0006351">
    <property type="term" value="P:DNA-templated transcription"/>
    <property type="evidence" value="ECO:0007669"/>
    <property type="project" value="TreeGrafter"/>
</dbReference>
<dbReference type="AlphaFoldDB" id="A0A0D5LW73"/>
<dbReference type="GO" id="GO:0043565">
    <property type="term" value="F:sequence-specific DNA binding"/>
    <property type="evidence" value="ECO:0007669"/>
    <property type="project" value="TreeGrafter"/>
</dbReference>
<evidence type="ECO:0000256" key="4">
    <source>
        <dbReference type="ARBA" id="ARBA00023163"/>
    </source>
</evidence>
<keyword evidence="3" id="KW-0238">DNA-binding</keyword>
<evidence type="ECO:0000256" key="3">
    <source>
        <dbReference type="ARBA" id="ARBA00023125"/>
    </source>
</evidence>
<reference evidence="6 7" key="1">
    <citation type="journal article" date="2015" name="Genome Announc.">
        <title>Complete genome sequence of Martelella endophytica YC6887, which has antifungal activity associated with a halophyte.</title>
        <authorList>
            <person name="Khan A."/>
            <person name="Khan H."/>
            <person name="Chung E.J."/>
            <person name="Hossain M.T."/>
            <person name="Chung Y.R."/>
        </authorList>
    </citation>
    <scope>NUCLEOTIDE SEQUENCE [LARGE SCALE GENOMIC DNA]</scope>
    <source>
        <strain evidence="6">YC6887</strain>
    </source>
</reference>
<keyword evidence="4" id="KW-0804">Transcription</keyword>
<evidence type="ECO:0000313" key="6">
    <source>
        <dbReference type="EMBL" id="AJY48017.1"/>
    </source>
</evidence>
<accession>A0A0D5LW73</accession>
<proteinExistence type="inferred from homology"/>
<feature type="domain" description="HTH lysR-type" evidence="5">
    <location>
        <begin position="1"/>
        <end position="58"/>
    </location>
</feature>
<comment type="similarity">
    <text evidence="1">Belongs to the LysR transcriptional regulatory family.</text>
</comment>